<evidence type="ECO:0000313" key="3">
    <source>
        <dbReference type="Proteomes" id="UP000184052"/>
    </source>
</evidence>
<feature type="transmembrane region" description="Helical" evidence="1">
    <location>
        <begin position="16"/>
        <end position="37"/>
    </location>
</feature>
<sequence length="115" mass="12963">MCKYFKSENGFTLIELLLTVTILSFVIVGFLNLFSYGTSYLSMARSKSTSSVLAQSDANTMMSDVDTTGYEKISLPIHFNEETTENVTVNKIYVEKDVEDRVDQNSTIYSIKTDN</sequence>
<keyword evidence="3" id="KW-1185">Reference proteome</keyword>
<dbReference type="STRING" id="1121476.SAMN02745751_00815"/>
<evidence type="ECO:0000313" key="2">
    <source>
        <dbReference type="EMBL" id="SHI69367.1"/>
    </source>
</evidence>
<dbReference type="AlphaFoldDB" id="A0A1M6D806"/>
<organism evidence="2 3">
    <name type="scientific">Dethiosulfatibacter aminovorans DSM 17477</name>
    <dbReference type="NCBI Taxonomy" id="1121476"/>
    <lineage>
        <taxon>Bacteria</taxon>
        <taxon>Bacillati</taxon>
        <taxon>Bacillota</taxon>
        <taxon>Tissierellia</taxon>
        <taxon>Dethiosulfatibacter</taxon>
    </lineage>
</organism>
<dbReference type="Pfam" id="PF07963">
    <property type="entry name" value="N_methyl"/>
    <property type="match status" value="1"/>
</dbReference>
<accession>A0A1M6D806</accession>
<keyword evidence="1" id="KW-0812">Transmembrane</keyword>
<keyword evidence="1" id="KW-1133">Transmembrane helix</keyword>
<keyword evidence="1" id="KW-0472">Membrane</keyword>
<proteinExistence type="predicted"/>
<gene>
    <name evidence="2" type="ORF">SAMN02745751_00815</name>
</gene>
<dbReference type="InterPro" id="IPR012902">
    <property type="entry name" value="N_methyl_site"/>
</dbReference>
<name>A0A1M6D806_9FIRM</name>
<dbReference type="Proteomes" id="UP000184052">
    <property type="component" value="Unassembled WGS sequence"/>
</dbReference>
<protein>
    <submittedName>
        <fullName evidence="2">Prepilin-type N-terminal cleavage/methylation domain-containing protein</fullName>
    </submittedName>
</protein>
<evidence type="ECO:0000256" key="1">
    <source>
        <dbReference type="SAM" id="Phobius"/>
    </source>
</evidence>
<reference evidence="2 3" key="1">
    <citation type="submission" date="2016-11" db="EMBL/GenBank/DDBJ databases">
        <authorList>
            <person name="Jaros S."/>
            <person name="Januszkiewicz K."/>
            <person name="Wedrychowicz H."/>
        </authorList>
    </citation>
    <scope>NUCLEOTIDE SEQUENCE [LARGE SCALE GENOMIC DNA]</scope>
    <source>
        <strain evidence="2 3">DSM 17477</strain>
    </source>
</reference>
<dbReference type="NCBIfam" id="TIGR02532">
    <property type="entry name" value="IV_pilin_GFxxxE"/>
    <property type="match status" value="1"/>
</dbReference>
<dbReference type="RefSeq" id="WP_073047569.1">
    <property type="nucleotide sequence ID" value="NZ_FQZL01000006.1"/>
</dbReference>
<dbReference type="EMBL" id="FQZL01000006">
    <property type="protein sequence ID" value="SHI69367.1"/>
    <property type="molecule type" value="Genomic_DNA"/>
</dbReference>